<proteinExistence type="predicted"/>
<name>A0A2N5V8S4_9BASI</name>
<reference evidence="2 3" key="1">
    <citation type="submission" date="2017-11" db="EMBL/GenBank/DDBJ databases">
        <title>De novo assembly and phasing of dikaryotic genomes from two isolates of Puccinia coronata f. sp. avenae, the causal agent of oat crown rust.</title>
        <authorList>
            <person name="Miller M.E."/>
            <person name="Zhang Y."/>
            <person name="Omidvar V."/>
            <person name="Sperschneider J."/>
            <person name="Schwessinger B."/>
            <person name="Raley C."/>
            <person name="Palmer J.M."/>
            <person name="Garnica D."/>
            <person name="Upadhyaya N."/>
            <person name="Rathjen J."/>
            <person name="Taylor J.M."/>
            <person name="Park R.F."/>
            <person name="Dodds P.N."/>
            <person name="Hirsch C.D."/>
            <person name="Kianian S.F."/>
            <person name="Figueroa M."/>
        </authorList>
    </citation>
    <scope>NUCLEOTIDE SEQUENCE [LARGE SCALE GENOMIC DNA]</scope>
    <source>
        <strain evidence="2">12SD80</strain>
    </source>
</reference>
<sequence length="111" mass="12573">MKRRRDDKIVAPHRDFMKRFPLAIRQRLAAMGYGLANDSSHYNEMCSLEQHSGFSPRIHSTEDALKSYKISCGTLLLSELLNPIGNPSLTKPLERRVRGTPNGALSVKDRH</sequence>
<accession>A0A2N5V8S4</accession>
<feature type="region of interest" description="Disordered" evidence="1">
    <location>
        <begin position="87"/>
        <end position="111"/>
    </location>
</feature>
<dbReference type="AlphaFoldDB" id="A0A2N5V8S4"/>
<organism evidence="2 3">
    <name type="scientific">Puccinia coronata f. sp. avenae</name>
    <dbReference type="NCBI Taxonomy" id="200324"/>
    <lineage>
        <taxon>Eukaryota</taxon>
        <taxon>Fungi</taxon>
        <taxon>Dikarya</taxon>
        <taxon>Basidiomycota</taxon>
        <taxon>Pucciniomycotina</taxon>
        <taxon>Pucciniomycetes</taxon>
        <taxon>Pucciniales</taxon>
        <taxon>Pucciniaceae</taxon>
        <taxon>Puccinia</taxon>
    </lineage>
</organism>
<gene>
    <name evidence="2" type="ORF">PCASD_05492</name>
</gene>
<protein>
    <submittedName>
        <fullName evidence="2">Uncharacterized protein</fullName>
    </submittedName>
</protein>
<evidence type="ECO:0000313" key="2">
    <source>
        <dbReference type="EMBL" id="PLW46412.1"/>
    </source>
</evidence>
<evidence type="ECO:0000256" key="1">
    <source>
        <dbReference type="SAM" id="MobiDB-lite"/>
    </source>
</evidence>
<dbReference type="Proteomes" id="UP000235392">
    <property type="component" value="Unassembled WGS sequence"/>
</dbReference>
<dbReference type="EMBL" id="PGCI01000040">
    <property type="protein sequence ID" value="PLW46412.1"/>
    <property type="molecule type" value="Genomic_DNA"/>
</dbReference>
<comment type="caution">
    <text evidence="2">The sequence shown here is derived from an EMBL/GenBank/DDBJ whole genome shotgun (WGS) entry which is preliminary data.</text>
</comment>
<evidence type="ECO:0000313" key="3">
    <source>
        <dbReference type="Proteomes" id="UP000235392"/>
    </source>
</evidence>